<reference evidence="2 3" key="1">
    <citation type="submission" date="2019-02" db="EMBL/GenBank/DDBJ databases">
        <title>Genome sequencing of the rare red list fungi Antrodiella citrinella (Flaviporus citrinellus).</title>
        <authorList>
            <person name="Buettner E."/>
            <person name="Kellner H."/>
        </authorList>
    </citation>
    <scope>NUCLEOTIDE SEQUENCE [LARGE SCALE GENOMIC DNA]</scope>
    <source>
        <strain evidence="2 3">DSM 108506</strain>
    </source>
</reference>
<dbReference type="OrthoDB" id="5945798at2759"/>
<name>A0A4S4N527_9APHY</name>
<comment type="caution">
    <text evidence="2">The sequence shown here is derived from an EMBL/GenBank/DDBJ whole genome shotgun (WGS) entry which is preliminary data.</text>
</comment>
<organism evidence="2 3">
    <name type="scientific">Antrodiella citrinella</name>
    <dbReference type="NCBI Taxonomy" id="2447956"/>
    <lineage>
        <taxon>Eukaryota</taxon>
        <taxon>Fungi</taxon>
        <taxon>Dikarya</taxon>
        <taxon>Basidiomycota</taxon>
        <taxon>Agaricomycotina</taxon>
        <taxon>Agaricomycetes</taxon>
        <taxon>Polyporales</taxon>
        <taxon>Steccherinaceae</taxon>
        <taxon>Antrodiella</taxon>
    </lineage>
</organism>
<evidence type="ECO:0000313" key="3">
    <source>
        <dbReference type="Proteomes" id="UP000308730"/>
    </source>
</evidence>
<dbReference type="Gene3D" id="1.25.40.10">
    <property type="entry name" value="Tetratricopeptide repeat domain"/>
    <property type="match status" value="1"/>
</dbReference>
<dbReference type="SUPFAM" id="SSF48452">
    <property type="entry name" value="TPR-like"/>
    <property type="match status" value="1"/>
</dbReference>
<dbReference type="InterPro" id="IPR011990">
    <property type="entry name" value="TPR-like_helical_dom_sf"/>
</dbReference>
<evidence type="ECO:0000259" key="1">
    <source>
        <dbReference type="PROSITE" id="PS50280"/>
    </source>
</evidence>
<dbReference type="AlphaFoldDB" id="A0A4S4N527"/>
<sequence>MMATLGIDSDFVQQAMQDPGFIDAFKNIASTYSAGLIDSQATSAASELFGDGAKEQFEHMKAIHMRERSLPPAKAKQIPRSALLAEFKGSRSCMRPKENQVLTRRTYIGTVPGFSTPSLKDLKRISISEMLIRKRHEGRYLLCRIIHQPSRIILSLRTYPFQPLIDHCVGHVVGVDVAVEDPEGHTSRMGIYHYPFTLDCSMDEADFLFPIDAILAIREPYYKLASNGDTPMIRVDAPSDIIFLDRASPLVNNVTWTTGRIPGVPFTPNTAKGWKERGVEQFKQQQWLCAAISFTEGLALDSNHPLLLLNRAEAYLRLGWFNSAARDGEAAMAMNLADSLLERKAFVRTTKAYYALGRYGDVQKMTRLHLRDSEMKALGLKASQRLKEAATAAYDWLAMYKQSQGPASRLDVTSYQGPVEARLPTKGNGPRGLFVTRDVKAGELLVVSKPIASYYPEDNPGKDREIFLSHNFLTSTIGRRSHYALIDRVVQRMWDDPRVARTMDTLYAGDALPATCYPPTGTLLPATYHHPRTSSVDIDIARVEGICSMTVFSVENFANPDGHGEDSLDSAVALYELPSFCNHSCMPSADRTFFGDVMVMRAAQDLKAGEEVTLGYTSWIKPLEERSEITQRKWGFVCKCLLCKADDADDPSDRKFRAKIFNMPKAQSVQEAMKRVAEVRATYADTVERVACGIKPPLVVMYQRLSLACCTASNMDSDWRYALIGLEASMNGLEAAGIVITDRSTSGRLRSAGLPVDTSKPPYLVEVCAPMTIQLAGALDAIGEEARATRWMQVALWRTSTCVLVLSQPY</sequence>
<dbReference type="PROSITE" id="PS50280">
    <property type="entry name" value="SET"/>
    <property type="match status" value="1"/>
</dbReference>
<dbReference type="Gene3D" id="2.170.270.10">
    <property type="entry name" value="SET domain"/>
    <property type="match status" value="1"/>
</dbReference>
<gene>
    <name evidence="2" type="ORF">EUX98_g1219</name>
</gene>
<protein>
    <recommendedName>
        <fullName evidence="1">SET domain-containing protein</fullName>
    </recommendedName>
</protein>
<evidence type="ECO:0000313" key="2">
    <source>
        <dbReference type="EMBL" id="THH33018.1"/>
    </source>
</evidence>
<proteinExistence type="predicted"/>
<feature type="domain" description="SET" evidence="1">
    <location>
        <begin position="416"/>
        <end position="617"/>
    </location>
</feature>
<dbReference type="EMBL" id="SGPM01000012">
    <property type="protein sequence ID" value="THH33018.1"/>
    <property type="molecule type" value="Genomic_DNA"/>
</dbReference>
<dbReference type="CDD" id="cd20071">
    <property type="entry name" value="SET_SMYD"/>
    <property type="match status" value="1"/>
</dbReference>
<keyword evidence="3" id="KW-1185">Reference proteome</keyword>
<dbReference type="InterPro" id="IPR001214">
    <property type="entry name" value="SET_dom"/>
</dbReference>
<dbReference type="Proteomes" id="UP000308730">
    <property type="component" value="Unassembled WGS sequence"/>
</dbReference>
<dbReference type="InterPro" id="IPR046341">
    <property type="entry name" value="SET_dom_sf"/>
</dbReference>
<accession>A0A4S4N527</accession>
<dbReference type="SUPFAM" id="SSF82199">
    <property type="entry name" value="SET domain"/>
    <property type="match status" value="1"/>
</dbReference>
<dbReference type="PANTHER" id="PTHR47643:SF2">
    <property type="entry name" value="TPR DOMAIN PROTEIN (AFU_ORTHOLOGUE AFUA_5G12710)"/>
    <property type="match status" value="1"/>
</dbReference>
<dbReference type="PANTHER" id="PTHR47643">
    <property type="entry name" value="TPR DOMAIN PROTEIN (AFU_ORTHOLOGUE AFUA_5G12710)"/>
    <property type="match status" value="1"/>
</dbReference>
<dbReference type="Pfam" id="PF00856">
    <property type="entry name" value="SET"/>
    <property type="match status" value="1"/>
</dbReference>
<dbReference type="InterPro" id="IPR053209">
    <property type="entry name" value="Gramillin-biosynth_MTr"/>
</dbReference>